<reference evidence="3" key="2">
    <citation type="journal article" date="2023" name="Science">
        <title>Genomic signatures of disease resistance in endangered staghorn corals.</title>
        <authorList>
            <person name="Vollmer S.V."/>
            <person name="Selwyn J.D."/>
            <person name="Despard B.A."/>
            <person name="Roesel C.L."/>
        </authorList>
    </citation>
    <scope>NUCLEOTIDE SEQUENCE</scope>
    <source>
        <strain evidence="3">K2</strain>
    </source>
</reference>
<keyword evidence="2" id="KW-0472">Membrane</keyword>
<sequence length="230" mass="25468">MKNPTTATDTAPHTSSPRPSTTSLSIGIITGISAGSVLLLVMIIIFICCCRKCLEKGHRRESQAENNPKSTEADSTHASNHDEYAYETLRVDNREDGIYTRTYSIPQTPTTANTPEANQSANAALDTAKQKDNNGHKNTEEQLYENIRSTTREPLREIHPEVRPSEESSLAGSTEGVLSKNLNSAQSPHQHDEENTQKITYMNLGELYENGPPAKNREPENVYCNLPSNR</sequence>
<feature type="region of interest" description="Disordered" evidence="1">
    <location>
        <begin position="207"/>
        <end position="230"/>
    </location>
</feature>
<dbReference type="Proteomes" id="UP001249851">
    <property type="component" value="Unassembled WGS sequence"/>
</dbReference>
<comment type="caution">
    <text evidence="3">The sequence shown here is derived from an EMBL/GenBank/DDBJ whole genome shotgun (WGS) entry which is preliminary data.</text>
</comment>
<reference evidence="3" key="1">
    <citation type="journal article" date="2023" name="G3 (Bethesda)">
        <title>Whole genome assembly and annotation of the endangered Caribbean coral Acropora cervicornis.</title>
        <authorList>
            <person name="Selwyn J.D."/>
            <person name="Vollmer S.V."/>
        </authorList>
    </citation>
    <scope>NUCLEOTIDE SEQUENCE</scope>
    <source>
        <strain evidence="3">K2</strain>
    </source>
</reference>
<feature type="compositionally biased region" description="Low complexity" evidence="1">
    <location>
        <begin position="12"/>
        <end position="23"/>
    </location>
</feature>
<proteinExistence type="predicted"/>
<evidence type="ECO:0000313" key="3">
    <source>
        <dbReference type="EMBL" id="KAK2571139.1"/>
    </source>
</evidence>
<evidence type="ECO:0000256" key="2">
    <source>
        <dbReference type="SAM" id="Phobius"/>
    </source>
</evidence>
<feature type="region of interest" description="Disordered" evidence="1">
    <location>
        <begin position="1"/>
        <end position="23"/>
    </location>
</feature>
<gene>
    <name evidence="3" type="ORF">P5673_003700</name>
</gene>
<keyword evidence="4" id="KW-1185">Reference proteome</keyword>
<feature type="region of interest" description="Disordered" evidence="1">
    <location>
        <begin position="59"/>
        <end position="82"/>
    </location>
</feature>
<dbReference type="AlphaFoldDB" id="A0AAD9R0Z4"/>
<keyword evidence="2" id="KW-0812">Transmembrane</keyword>
<evidence type="ECO:0000256" key="1">
    <source>
        <dbReference type="SAM" id="MobiDB-lite"/>
    </source>
</evidence>
<evidence type="ECO:0000313" key="4">
    <source>
        <dbReference type="Proteomes" id="UP001249851"/>
    </source>
</evidence>
<accession>A0AAD9R0Z4</accession>
<organism evidence="3 4">
    <name type="scientific">Acropora cervicornis</name>
    <name type="common">Staghorn coral</name>
    <dbReference type="NCBI Taxonomy" id="6130"/>
    <lineage>
        <taxon>Eukaryota</taxon>
        <taxon>Metazoa</taxon>
        <taxon>Cnidaria</taxon>
        <taxon>Anthozoa</taxon>
        <taxon>Hexacorallia</taxon>
        <taxon>Scleractinia</taxon>
        <taxon>Astrocoeniina</taxon>
        <taxon>Acroporidae</taxon>
        <taxon>Acropora</taxon>
    </lineage>
</organism>
<keyword evidence="2" id="KW-1133">Transmembrane helix</keyword>
<feature type="transmembrane region" description="Helical" evidence="2">
    <location>
        <begin position="24"/>
        <end position="50"/>
    </location>
</feature>
<feature type="compositionally biased region" description="Polar residues" evidence="1">
    <location>
        <begin position="1"/>
        <end position="11"/>
    </location>
</feature>
<dbReference type="EMBL" id="JARQWQ010000006">
    <property type="protein sequence ID" value="KAK2571139.1"/>
    <property type="molecule type" value="Genomic_DNA"/>
</dbReference>
<feature type="compositionally biased region" description="Basic and acidic residues" evidence="1">
    <location>
        <begin position="71"/>
        <end position="82"/>
    </location>
</feature>
<name>A0AAD9R0Z4_ACRCE</name>
<protein>
    <submittedName>
        <fullName evidence="3">Uncharacterized protein</fullName>
    </submittedName>
</protein>